<dbReference type="GO" id="GO:0005829">
    <property type="term" value="C:cytosol"/>
    <property type="evidence" value="ECO:0007669"/>
    <property type="project" value="TreeGrafter"/>
</dbReference>
<reference evidence="3" key="1">
    <citation type="submission" date="2021-02" db="EMBL/GenBank/DDBJ databases">
        <authorList>
            <person name="Bekaert M."/>
        </authorList>
    </citation>
    <scope>NUCLEOTIDE SEQUENCE</scope>
    <source>
        <strain evidence="3">IoA-00</strain>
    </source>
</reference>
<dbReference type="OrthoDB" id="10062454at2759"/>
<dbReference type="PANTHER" id="PTHR24006:SF905">
    <property type="entry name" value="UBIQUITIN CARBOXYL-TERMINAL HYDROLASE 1"/>
    <property type="match status" value="1"/>
</dbReference>
<dbReference type="InterPro" id="IPR018200">
    <property type="entry name" value="USP_CS"/>
</dbReference>
<dbReference type="Gene3D" id="3.90.70.10">
    <property type="entry name" value="Cysteine proteinases"/>
    <property type="match status" value="1"/>
</dbReference>
<dbReference type="InterPro" id="IPR038765">
    <property type="entry name" value="Papain-like_cys_pep_sf"/>
</dbReference>
<feature type="region of interest" description="Disordered" evidence="2">
    <location>
        <begin position="536"/>
        <end position="584"/>
    </location>
</feature>
<dbReference type="PANTHER" id="PTHR24006">
    <property type="entry name" value="UBIQUITIN CARBOXYL-TERMINAL HYDROLASE"/>
    <property type="match status" value="1"/>
</dbReference>
<dbReference type="InterPro" id="IPR050164">
    <property type="entry name" value="Peptidase_C19"/>
</dbReference>
<keyword evidence="4" id="KW-1185">Reference proteome</keyword>
<dbReference type="Proteomes" id="UP000675881">
    <property type="component" value="Chromosome 1"/>
</dbReference>
<dbReference type="PROSITE" id="PS50235">
    <property type="entry name" value="USP_3"/>
    <property type="match status" value="1"/>
</dbReference>
<protein>
    <submittedName>
        <fullName evidence="3">USP1</fullName>
        <ecNumber evidence="3">3.4.19.12</ecNumber>
    </submittedName>
</protein>
<dbReference type="InterPro" id="IPR001394">
    <property type="entry name" value="Peptidase_C19_UCH"/>
</dbReference>
<comment type="similarity">
    <text evidence="1">Belongs to the peptidase C19 family.</text>
</comment>
<evidence type="ECO:0000313" key="4">
    <source>
        <dbReference type="Proteomes" id="UP000675881"/>
    </source>
</evidence>
<accession>A0A7R8CCZ3</accession>
<dbReference type="PROSITE" id="PS00973">
    <property type="entry name" value="USP_2"/>
    <property type="match status" value="1"/>
</dbReference>
<dbReference type="GO" id="GO:0005634">
    <property type="term" value="C:nucleus"/>
    <property type="evidence" value="ECO:0007669"/>
    <property type="project" value="TreeGrafter"/>
</dbReference>
<keyword evidence="3" id="KW-0378">Hydrolase</keyword>
<evidence type="ECO:0000256" key="2">
    <source>
        <dbReference type="SAM" id="MobiDB-lite"/>
    </source>
</evidence>
<evidence type="ECO:0000313" key="3">
    <source>
        <dbReference type="EMBL" id="CAF2775936.1"/>
    </source>
</evidence>
<evidence type="ECO:0000256" key="1">
    <source>
        <dbReference type="ARBA" id="ARBA00009085"/>
    </source>
</evidence>
<feature type="compositionally biased region" description="Polar residues" evidence="2">
    <location>
        <begin position="156"/>
        <end position="167"/>
    </location>
</feature>
<dbReference type="GO" id="GO:0016579">
    <property type="term" value="P:protein deubiquitination"/>
    <property type="evidence" value="ECO:0007669"/>
    <property type="project" value="InterPro"/>
</dbReference>
<name>A0A7R8CCZ3_LEPSM</name>
<feature type="region of interest" description="Disordered" evidence="2">
    <location>
        <begin position="155"/>
        <end position="221"/>
    </location>
</feature>
<organism evidence="3 4">
    <name type="scientific">Lepeophtheirus salmonis</name>
    <name type="common">Salmon louse</name>
    <name type="synonym">Caligus salmonis</name>
    <dbReference type="NCBI Taxonomy" id="72036"/>
    <lineage>
        <taxon>Eukaryota</taxon>
        <taxon>Metazoa</taxon>
        <taxon>Ecdysozoa</taxon>
        <taxon>Arthropoda</taxon>
        <taxon>Crustacea</taxon>
        <taxon>Multicrustacea</taxon>
        <taxon>Hexanauplia</taxon>
        <taxon>Copepoda</taxon>
        <taxon>Siphonostomatoida</taxon>
        <taxon>Caligidae</taxon>
        <taxon>Lepeophtheirus</taxon>
    </lineage>
</organism>
<dbReference type="AlphaFoldDB" id="A0A7R8CCZ3"/>
<dbReference type="EC" id="3.4.19.12" evidence="3"/>
<sequence length="599" mass="66497">MCTSSSNSLFKDFTLYFRIPETFKNGGMSGGKTSIRVASLCNLGNTCFLNSVLYTLRFTPGFSHSLHHLACDLGSTSKAKNGGRPPEVEVIERLHELFRTLKSADDMEAREPVPPSSFLQSVSRLNPMFEGNRQQDAHELLMMILDMIQEIRVPLSPTSENGDSPNGLSKLDPEGSNLSSKKGYKRWKSSSSPPSVMGSNSKLADPHNSVPPLDTGDDHPLPNFIKENFVGKAVMSTRCMECEMSTHRSEPFTNIDIALQFEDDEDLVGKELFLKKIMASETLKENNKYWCEECSRLNEAQRSVTYELLPKIMVLQLKRFTATGSKTYMSKINDYIPTPFSMDCFCTKCTDKSSREPRHHYRLYAVIMHLGGTLASGHYISYVRASDHSPEYSQCQRGSNSVEIKNIRNSKKPWIMKCLSKINNHTSGKSSSGGHSNNSGFNNSDFNNGSFSSNVNGVGCHSTPFKCHLGNGSSNNPCGGYLCCGLKSLNLEPKDLCSSSESLSGWRSSQESHKIQQESTLHKEVVQYKPRDLVPKGMSSQNCPEGHSEATNHGDSKVRNDNMKNAVSSEEGKEKEDTGGINKRAKLPCNVQDIDMSYL</sequence>
<dbReference type="GO" id="GO:0004843">
    <property type="term" value="F:cysteine-type deubiquitinase activity"/>
    <property type="evidence" value="ECO:0007669"/>
    <property type="project" value="UniProtKB-EC"/>
</dbReference>
<dbReference type="Pfam" id="PF00443">
    <property type="entry name" value="UCH"/>
    <property type="match status" value="1"/>
</dbReference>
<proteinExistence type="inferred from homology"/>
<dbReference type="InterPro" id="IPR028889">
    <property type="entry name" value="USP"/>
</dbReference>
<gene>
    <name evidence="3" type="ORF">LSAA_940</name>
</gene>
<feature type="compositionally biased region" description="Basic and acidic residues" evidence="2">
    <location>
        <begin position="546"/>
        <end position="562"/>
    </location>
</feature>
<dbReference type="SUPFAM" id="SSF54001">
    <property type="entry name" value="Cysteine proteinases"/>
    <property type="match status" value="1"/>
</dbReference>
<dbReference type="EMBL" id="HG994580">
    <property type="protein sequence ID" value="CAF2775936.1"/>
    <property type="molecule type" value="Genomic_DNA"/>
</dbReference>